<keyword evidence="1" id="KW-1133">Transmembrane helix</keyword>
<evidence type="ECO:0000256" key="1">
    <source>
        <dbReference type="SAM" id="Phobius"/>
    </source>
</evidence>
<dbReference type="RefSeq" id="WP_126152915.1">
    <property type="nucleotide sequence ID" value="NZ_UZWE01000018.1"/>
</dbReference>
<feature type="transmembrane region" description="Helical" evidence="1">
    <location>
        <begin position="7"/>
        <end position="27"/>
    </location>
</feature>
<keyword evidence="1" id="KW-0812">Transmembrane</keyword>
<accession>A0A3S4EPY4</accession>
<evidence type="ECO:0000313" key="3">
    <source>
        <dbReference type="Proteomes" id="UP000270743"/>
    </source>
</evidence>
<feature type="transmembrane region" description="Helical" evidence="1">
    <location>
        <begin position="178"/>
        <end position="196"/>
    </location>
</feature>
<feature type="transmembrane region" description="Helical" evidence="1">
    <location>
        <begin position="153"/>
        <end position="172"/>
    </location>
</feature>
<sequence length="248" mass="25363">MARAADILYLGSVTIFVASGVSLATLGRPAIQIAAPSLLNAPGLDLFAHGIAKPLASLPQLYIQPQNPLMWALLITLWALLLLDGVGEFLDPADHGTRPAWHPLTLALAVGAVWPWLVGLHKPLATLGALLMLTAALSGAIRARGQRRPAPAFLAGWSLALGTATLATLIGAPLSLTTPQTAILAILPGAVIGMIAQERLDGSLGFSLAMIWAFCAVAISTMGSSPGVALAAIIGISGMGVVLVRAAT</sequence>
<feature type="transmembrane region" description="Helical" evidence="1">
    <location>
        <begin position="228"/>
        <end position="247"/>
    </location>
</feature>
<reference evidence="2 3" key="1">
    <citation type="submission" date="2018-12" db="EMBL/GenBank/DDBJ databases">
        <authorList>
            <person name="Criscuolo A."/>
        </authorList>
    </citation>
    <scope>NUCLEOTIDE SEQUENCE [LARGE SCALE GENOMIC DNA]</scope>
    <source>
        <strain evidence="2">ACIP1116241</strain>
    </source>
</reference>
<feature type="transmembrane region" description="Helical" evidence="1">
    <location>
        <begin position="69"/>
        <end position="87"/>
    </location>
</feature>
<name>A0A3S4EPY4_9RHOB</name>
<dbReference type="EMBL" id="UZWE01000018">
    <property type="protein sequence ID" value="VDS07205.1"/>
    <property type="molecule type" value="Genomic_DNA"/>
</dbReference>
<evidence type="ECO:0000313" key="2">
    <source>
        <dbReference type="EMBL" id="VDS07205.1"/>
    </source>
</evidence>
<feature type="transmembrane region" description="Helical" evidence="1">
    <location>
        <begin position="99"/>
        <end position="117"/>
    </location>
</feature>
<dbReference type="OrthoDB" id="7771791at2"/>
<proteinExistence type="predicted"/>
<gene>
    <name evidence="2" type="ORF">PARHAE_00378</name>
</gene>
<dbReference type="AlphaFoldDB" id="A0A3S4EPY4"/>
<organism evidence="2 3">
    <name type="scientific">Paracoccus haematequi</name>
    <dbReference type="NCBI Taxonomy" id="2491866"/>
    <lineage>
        <taxon>Bacteria</taxon>
        <taxon>Pseudomonadati</taxon>
        <taxon>Pseudomonadota</taxon>
        <taxon>Alphaproteobacteria</taxon>
        <taxon>Rhodobacterales</taxon>
        <taxon>Paracoccaceae</taxon>
        <taxon>Paracoccus</taxon>
    </lineage>
</organism>
<protein>
    <submittedName>
        <fullName evidence="2">Uncharacterized protein</fullName>
    </submittedName>
</protein>
<keyword evidence="1" id="KW-0472">Membrane</keyword>
<feature type="transmembrane region" description="Helical" evidence="1">
    <location>
        <begin position="123"/>
        <end position="141"/>
    </location>
</feature>
<feature type="transmembrane region" description="Helical" evidence="1">
    <location>
        <begin position="203"/>
        <end position="222"/>
    </location>
</feature>
<dbReference type="Proteomes" id="UP000270743">
    <property type="component" value="Unassembled WGS sequence"/>
</dbReference>
<keyword evidence="3" id="KW-1185">Reference proteome</keyword>